<dbReference type="PANTHER" id="PTHR36444:SF2">
    <property type="entry name" value="TRANSCRIPTIONAL REGULATOR PROTEIN YOBU-RELATED"/>
    <property type="match status" value="1"/>
</dbReference>
<dbReference type="SMART" id="SM00871">
    <property type="entry name" value="AraC_E_bind"/>
    <property type="match status" value="1"/>
</dbReference>
<dbReference type="AlphaFoldDB" id="A0A5M6CUB7"/>
<evidence type="ECO:0000313" key="3">
    <source>
        <dbReference type="Proteomes" id="UP000324479"/>
    </source>
</evidence>
<dbReference type="RefSeq" id="WP_150079613.1">
    <property type="nucleotide sequence ID" value="NZ_VWOX01000025.1"/>
</dbReference>
<evidence type="ECO:0000259" key="1">
    <source>
        <dbReference type="SMART" id="SM00871"/>
    </source>
</evidence>
<proteinExistence type="predicted"/>
<name>A0A5M6CUB7_9BACT</name>
<dbReference type="InterPro" id="IPR029441">
    <property type="entry name" value="Cass2"/>
</dbReference>
<dbReference type="Pfam" id="PF14526">
    <property type="entry name" value="Cass2"/>
    <property type="match status" value="1"/>
</dbReference>
<dbReference type="PANTHER" id="PTHR36444">
    <property type="entry name" value="TRANSCRIPTIONAL REGULATOR PROTEIN YOBU-RELATED"/>
    <property type="match status" value="1"/>
</dbReference>
<dbReference type="SUPFAM" id="SSF55136">
    <property type="entry name" value="Probable bacterial effector-binding domain"/>
    <property type="match status" value="1"/>
</dbReference>
<feature type="domain" description="AraC effector-binding" evidence="1">
    <location>
        <begin position="1"/>
        <end position="144"/>
    </location>
</feature>
<dbReference type="EMBL" id="VWOX01000025">
    <property type="protein sequence ID" value="KAA5538791.1"/>
    <property type="molecule type" value="Genomic_DNA"/>
</dbReference>
<organism evidence="2 3">
    <name type="scientific">Roseiconus nitratireducens</name>
    <dbReference type="NCBI Taxonomy" id="2605748"/>
    <lineage>
        <taxon>Bacteria</taxon>
        <taxon>Pseudomonadati</taxon>
        <taxon>Planctomycetota</taxon>
        <taxon>Planctomycetia</taxon>
        <taxon>Pirellulales</taxon>
        <taxon>Pirellulaceae</taxon>
        <taxon>Roseiconus</taxon>
    </lineage>
</organism>
<accession>A0A5M6CUB7</accession>
<sequence length="144" mass="16368">MNIIQQYARTLYGIETRIDGDPASQIGAMWERFLSENLAEDCPSRLDDNLIALYCDYEGDHTQPYTFFLGCEVLDVCSAEEGFSIRYTPAGKYAEFHAFGQMPDAAIERWQQISKMNLSRCHIADFEIHDPKSPNEVAIYVGVT</sequence>
<gene>
    <name evidence="2" type="ORF">FYK55_26215</name>
</gene>
<protein>
    <recommendedName>
        <fullName evidence="1">AraC effector-binding domain-containing protein</fullName>
    </recommendedName>
</protein>
<keyword evidence="3" id="KW-1185">Reference proteome</keyword>
<reference evidence="2 3" key="1">
    <citation type="submission" date="2019-08" db="EMBL/GenBank/DDBJ databases">
        <authorList>
            <person name="Dhanesh K."/>
            <person name="Kumar G."/>
            <person name="Sasikala C."/>
            <person name="Venkata Ramana C."/>
        </authorList>
    </citation>
    <scope>NUCLEOTIDE SEQUENCE [LARGE SCALE GENOMIC DNA]</scope>
    <source>
        <strain evidence="2 3">JC645</strain>
    </source>
</reference>
<dbReference type="Proteomes" id="UP000324479">
    <property type="component" value="Unassembled WGS sequence"/>
</dbReference>
<comment type="caution">
    <text evidence="2">The sequence shown here is derived from an EMBL/GenBank/DDBJ whole genome shotgun (WGS) entry which is preliminary data.</text>
</comment>
<evidence type="ECO:0000313" key="2">
    <source>
        <dbReference type="EMBL" id="KAA5538791.1"/>
    </source>
</evidence>
<dbReference type="InterPro" id="IPR053182">
    <property type="entry name" value="YobU-like_regulator"/>
</dbReference>
<dbReference type="Gene3D" id="3.20.80.10">
    <property type="entry name" value="Regulatory factor, effector binding domain"/>
    <property type="match status" value="1"/>
</dbReference>
<dbReference type="InterPro" id="IPR010499">
    <property type="entry name" value="AraC_E-bd"/>
</dbReference>
<dbReference type="InterPro" id="IPR011256">
    <property type="entry name" value="Reg_factor_effector_dom_sf"/>
</dbReference>